<evidence type="ECO:0000313" key="1">
    <source>
        <dbReference type="EMBL" id="EOL45726.1"/>
    </source>
</evidence>
<comment type="caution">
    <text evidence="1">The sequence shown here is derived from an EMBL/GenBank/DDBJ whole genome shotgun (WGS) entry which is preliminary data.</text>
</comment>
<keyword evidence="2" id="KW-1185">Reference proteome</keyword>
<dbReference type="Proteomes" id="UP000013840">
    <property type="component" value="Unassembled WGS sequence"/>
</dbReference>
<dbReference type="PATRIC" id="fig|1158612.3.peg.1510"/>
<sequence>FSFPSLPKIPSARDLANGIVGWFIGDYIQKIAKNRDLDDVKAKDLKRLPNNKVKDLGGEEYTQDVKGKSGKSKADLYWNPKTGDVYSIPKKGGPPTYVDTIPKGK</sequence>
<accession>R3WCU7</accession>
<reference evidence="1 2" key="1">
    <citation type="submission" date="2013-02" db="EMBL/GenBank/DDBJ databases">
        <title>The Genome Sequence of Enterococcus caccae BAA-1240.</title>
        <authorList>
            <consortium name="The Broad Institute Genome Sequencing Platform"/>
            <consortium name="The Broad Institute Genome Sequencing Center for Infectious Disease"/>
            <person name="Earl A.M."/>
            <person name="Gilmore M.S."/>
            <person name="Lebreton F."/>
            <person name="Walker B."/>
            <person name="Young S.K."/>
            <person name="Zeng Q."/>
            <person name="Gargeya S."/>
            <person name="Fitzgerald M."/>
            <person name="Haas B."/>
            <person name="Abouelleil A."/>
            <person name="Alvarado L."/>
            <person name="Arachchi H.M."/>
            <person name="Berlin A.M."/>
            <person name="Chapman S.B."/>
            <person name="Dewar J."/>
            <person name="Goldberg J."/>
            <person name="Griggs A."/>
            <person name="Gujja S."/>
            <person name="Hansen M."/>
            <person name="Howarth C."/>
            <person name="Imamovic A."/>
            <person name="Larimer J."/>
            <person name="McCowan C."/>
            <person name="Murphy C."/>
            <person name="Neiman D."/>
            <person name="Pearson M."/>
            <person name="Priest M."/>
            <person name="Roberts A."/>
            <person name="Saif S."/>
            <person name="Shea T."/>
            <person name="Sisk P."/>
            <person name="Sykes S."/>
            <person name="Wortman J."/>
            <person name="Nusbaum C."/>
            <person name="Birren B."/>
        </authorList>
    </citation>
    <scope>NUCLEOTIDE SEQUENCE [LARGE SCALE GENOMIC DNA]</scope>
    <source>
        <strain evidence="1 2">ATCC BAA-1240</strain>
    </source>
</reference>
<gene>
    <name evidence="1" type="ORF">UC7_01523</name>
</gene>
<feature type="non-terminal residue" evidence="1">
    <location>
        <position position="1"/>
    </location>
</feature>
<dbReference type="RefSeq" id="WP_010771652.1">
    <property type="nucleotide sequence ID" value="NZ_KB946333.1"/>
</dbReference>
<protein>
    <submittedName>
        <fullName evidence="1">Uncharacterized protein</fullName>
    </submittedName>
</protein>
<evidence type="ECO:0000313" key="2">
    <source>
        <dbReference type="Proteomes" id="UP000013840"/>
    </source>
</evidence>
<dbReference type="AlphaFoldDB" id="R3WCU7"/>
<organism evidence="1 2">
    <name type="scientific">Enterococcus caccae ATCC BAA-1240</name>
    <dbReference type="NCBI Taxonomy" id="1158612"/>
    <lineage>
        <taxon>Bacteria</taxon>
        <taxon>Bacillati</taxon>
        <taxon>Bacillota</taxon>
        <taxon>Bacilli</taxon>
        <taxon>Lactobacillales</taxon>
        <taxon>Enterococcaceae</taxon>
        <taxon>Enterococcus</taxon>
    </lineage>
</organism>
<name>R3WCU7_9ENTE</name>
<dbReference type="EMBL" id="AJAU01000017">
    <property type="protein sequence ID" value="EOL45726.1"/>
    <property type="molecule type" value="Genomic_DNA"/>
</dbReference>
<proteinExistence type="predicted"/>